<gene>
    <name evidence="14" type="ORF">SARC_12961</name>
</gene>
<dbReference type="InterPro" id="IPR003593">
    <property type="entry name" value="AAA+_ATPase"/>
</dbReference>
<keyword evidence="10" id="KW-0325">Glycoprotein</keyword>
<dbReference type="GeneID" id="25913465"/>
<evidence type="ECO:0000313" key="15">
    <source>
        <dbReference type="Proteomes" id="UP000054560"/>
    </source>
</evidence>
<sequence length="1302" mass="142339">MALIAIYIKHCERTGFKKTSKHRSRTIFSGMGSEIKGKQSLPGADIYSVNANHARKSSFRWTELIKFPTRPAIFRYTNKADGFLIVFGAIGSVSHGAIIPIWTILFGEMIDLFIDNPDQRSNVQSEVAKYIVVIVALGVLAMFTAYVQYATFHITSERQGRVIRTNFLRSILHKEQAFYETNLVGSLTLTLNMVDQIQDALGPKSSEILRYTSQAITAFAIALATNWKMALVTMSTLPFLILSLTFAKKAAVERAKVTSQTYRNAAIFADEIISGVRVVQTMPESLPMLEGRYNSGVNQVLSTGIRYAWIVGTASGVMFALIPLAFALGLWYGSRLVYNGEITGGAVVTVFAAVMLGKTALSFVHPGLLIWNDGCVAARTLFAMIDSEVFIDASSEEGLRPQTCTGEIEFEKVDFSYPTRPEIDALQNVSFTAKHSHIVALVGSSGSGKSSCVSLIQRLYDVKRGRILLDGIDIKDLNVAWLRDQIGIVSQEPILFNISVADNISFGRPVKDMDTIIAAAKESNAHEFITNLPEGYNTIVGERGGMLSGGQKQRIALARALIGDPRILLLDEATSALDNKSERVVQDALDKACSSRTTIVVAHRLTTIQNATTIIAMDRGTIIERGTHDELILESKSGSGLYFKLWHTQAAKIPVNTSVETAEVAELSSDTLTIESKEIVIPTDDKRENETLVEMNTEKKIEEKNSMLQLSSPAIKKHKTMFRVAMFSKPELNELILGSFSSAVYGAVYPVIGYVYSLLISSLTGPGDEQVLTDGDFYSLMFIVIAAVHGSSAFIKDVCFHRAGEKLTHRLRTTVFASIIRKDPMFFDREENSSGVLTRKLAVDCQLVQSLFTKQLGSLCAMVGVIISGATISFTQSWRLALVLYCTLPFFVMAGILNYKVGSQGARAGKAGRARADGRATEFISNARTVTMLGVQETCTTIYDHDWTASIQGSTKRAHWSGLAAGFVDFLLFMLYAIGFAYGSYLYSIYQISLQELLVCFQGLLFTAILIQQAVPTIADTSKAKIASKSITRLLDDTPIINRTIDEPTDKLDTSKVIGNIALNSVHFAYPHRLDSPVLKYLSIHISHGETVALVGCSGCGKSTTLQLIGRNYDPHQGAVTLDNRDVRSMPVSHLRKLIGVVGQEPVLFNLTIAENIAFGLNITEECVQAAAQLANAHDFITEQPDGYNTVVGERGGKLSGGQKQRIAIARALVRDPKILLLDEATSALDTESERAVQFALNAASKGRTTIIVAHRLSTIKNADKIVVLNDGGVAEIGTHTELLRLANGEYTELMRTVDASI</sequence>
<accession>A0A0L0FCK5</accession>
<dbReference type="SUPFAM" id="SSF52540">
    <property type="entry name" value="P-loop containing nucleoside triphosphate hydrolases"/>
    <property type="match status" value="2"/>
</dbReference>
<dbReference type="Gene3D" id="1.20.1560.10">
    <property type="entry name" value="ABC transporter type 1, transmembrane domain"/>
    <property type="match status" value="2"/>
</dbReference>
<dbReference type="GO" id="GO:0090374">
    <property type="term" value="P:oligopeptide export from mitochondrion"/>
    <property type="evidence" value="ECO:0007669"/>
    <property type="project" value="TreeGrafter"/>
</dbReference>
<dbReference type="PANTHER" id="PTHR43394">
    <property type="entry name" value="ATP-DEPENDENT PERMEASE MDL1, MITOCHONDRIAL"/>
    <property type="match status" value="1"/>
</dbReference>
<dbReference type="GO" id="GO:0005524">
    <property type="term" value="F:ATP binding"/>
    <property type="evidence" value="ECO:0007669"/>
    <property type="project" value="UniProtKB-KW"/>
</dbReference>
<feature type="domain" description="ABC transmembrane type-1" evidence="13">
    <location>
        <begin position="736"/>
        <end position="1023"/>
    </location>
</feature>
<evidence type="ECO:0000256" key="7">
    <source>
        <dbReference type="ARBA" id="ARBA00022840"/>
    </source>
</evidence>
<dbReference type="PANTHER" id="PTHR43394:SF1">
    <property type="entry name" value="ATP-BINDING CASSETTE SUB-FAMILY B MEMBER 10, MITOCHONDRIAL"/>
    <property type="match status" value="1"/>
</dbReference>
<dbReference type="Pfam" id="PF00664">
    <property type="entry name" value="ABC_membrane"/>
    <property type="match status" value="2"/>
</dbReference>
<feature type="domain" description="ABC transporter" evidence="12">
    <location>
        <begin position="408"/>
        <end position="644"/>
    </location>
</feature>
<dbReference type="FunFam" id="3.40.50.300:FF:000066">
    <property type="entry name" value="ABC transporter B family member 1"/>
    <property type="match status" value="2"/>
</dbReference>
<dbReference type="InterPro" id="IPR011527">
    <property type="entry name" value="ABC1_TM_dom"/>
</dbReference>
<evidence type="ECO:0000256" key="9">
    <source>
        <dbReference type="ARBA" id="ARBA00023136"/>
    </source>
</evidence>
<feature type="transmembrane region" description="Helical" evidence="11">
    <location>
        <begin position="344"/>
        <end position="364"/>
    </location>
</feature>
<feature type="transmembrane region" description="Helical" evidence="11">
    <location>
        <begin position="127"/>
        <end position="149"/>
    </location>
</feature>
<evidence type="ECO:0000256" key="3">
    <source>
        <dbReference type="ARBA" id="ARBA00022448"/>
    </source>
</evidence>
<keyword evidence="5" id="KW-0677">Repeat</keyword>
<dbReference type="Proteomes" id="UP000054560">
    <property type="component" value="Unassembled WGS sequence"/>
</dbReference>
<keyword evidence="4 11" id="KW-0812">Transmembrane</keyword>
<feature type="transmembrane region" description="Helical" evidence="11">
    <location>
        <begin position="83"/>
        <end position="107"/>
    </location>
</feature>
<reference evidence="14 15" key="1">
    <citation type="submission" date="2011-02" db="EMBL/GenBank/DDBJ databases">
        <title>The Genome Sequence of Sphaeroforma arctica JP610.</title>
        <authorList>
            <consortium name="The Broad Institute Genome Sequencing Platform"/>
            <person name="Russ C."/>
            <person name="Cuomo C."/>
            <person name="Young S.K."/>
            <person name="Zeng Q."/>
            <person name="Gargeya S."/>
            <person name="Alvarado L."/>
            <person name="Berlin A."/>
            <person name="Chapman S.B."/>
            <person name="Chen Z."/>
            <person name="Freedman E."/>
            <person name="Gellesch M."/>
            <person name="Goldberg J."/>
            <person name="Griggs A."/>
            <person name="Gujja S."/>
            <person name="Heilman E."/>
            <person name="Heiman D."/>
            <person name="Howarth C."/>
            <person name="Mehta T."/>
            <person name="Neiman D."/>
            <person name="Pearson M."/>
            <person name="Roberts A."/>
            <person name="Saif S."/>
            <person name="Shea T."/>
            <person name="Shenoy N."/>
            <person name="Sisk P."/>
            <person name="Stolte C."/>
            <person name="Sykes S."/>
            <person name="White J."/>
            <person name="Yandava C."/>
            <person name="Burger G."/>
            <person name="Gray M.W."/>
            <person name="Holland P.W.H."/>
            <person name="King N."/>
            <person name="Lang F.B.F."/>
            <person name="Roger A.J."/>
            <person name="Ruiz-Trillo I."/>
            <person name="Haas B."/>
            <person name="Nusbaum C."/>
            <person name="Birren B."/>
        </authorList>
    </citation>
    <scope>NUCLEOTIDE SEQUENCE [LARGE SCALE GENOMIC DNA]</scope>
    <source>
        <strain evidence="14 15">JP610</strain>
    </source>
</reference>
<keyword evidence="7" id="KW-0067">ATP-binding</keyword>
<dbReference type="GO" id="GO:0005886">
    <property type="term" value="C:plasma membrane"/>
    <property type="evidence" value="ECO:0007669"/>
    <property type="project" value="UniProtKB-SubCell"/>
</dbReference>
<dbReference type="OrthoDB" id="6500128at2759"/>
<dbReference type="CDD" id="cd18578">
    <property type="entry name" value="ABC_6TM_Pgp_ABCB1_D2_like"/>
    <property type="match status" value="1"/>
</dbReference>
<keyword evidence="8 11" id="KW-1133">Transmembrane helix</keyword>
<dbReference type="SUPFAM" id="SSF90123">
    <property type="entry name" value="ABC transporter transmembrane region"/>
    <property type="match status" value="2"/>
</dbReference>
<dbReference type="InterPro" id="IPR036640">
    <property type="entry name" value="ABC1_TM_sf"/>
</dbReference>
<dbReference type="SMART" id="SM00382">
    <property type="entry name" value="AAA"/>
    <property type="match status" value="2"/>
</dbReference>
<organism evidence="14 15">
    <name type="scientific">Sphaeroforma arctica JP610</name>
    <dbReference type="NCBI Taxonomy" id="667725"/>
    <lineage>
        <taxon>Eukaryota</taxon>
        <taxon>Ichthyosporea</taxon>
        <taxon>Ichthyophonida</taxon>
        <taxon>Sphaeroforma</taxon>
    </lineage>
</organism>
<dbReference type="PROSITE" id="PS00211">
    <property type="entry name" value="ABC_TRANSPORTER_1"/>
    <property type="match status" value="2"/>
</dbReference>
<name>A0A0L0FCK5_9EUKA</name>
<evidence type="ECO:0000256" key="6">
    <source>
        <dbReference type="ARBA" id="ARBA00022741"/>
    </source>
</evidence>
<feature type="transmembrane region" description="Helical" evidence="11">
    <location>
        <begin position="880"/>
        <end position="899"/>
    </location>
</feature>
<dbReference type="CDD" id="cd03249">
    <property type="entry name" value="ABC_MTABC3_MDL1_MDL2"/>
    <property type="match status" value="2"/>
</dbReference>
<comment type="subcellular location">
    <subcellularLocation>
        <location evidence="1">Cell membrane</location>
        <topology evidence="1">Multi-pass membrane protein</topology>
    </subcellularLocation>
</comment>
<dbReference type="eggNOG" id="KOG0055">
    <property type="taxonomic scope" value="Eukaryota"/>
</dbReference>
<feature type="transmembrane region" description="Helical" evidence="11">
    <location>
        <begin position="960"/>
        <end position="983"/>
    </location>
</feature>
<evidence type="ECO:0000256" key="8">
    <source>
        <dbReference type="ARBA" id="ARBA00022989"/>
    </source>
</evidence>
<dbReference type="GO" id="GO:0016887">
    <property type="term" value="F:ATP hydrolysis activity"/>
    <property type="evidence" value="ECO:0007669"/>
    <property type="project" value="InterPro"/>
</dbReference>
<dbReference type="EMBL" id="KQ244356">
    <property type="protein sequence ID" value="KNC74495.1"/>
    <property type="molecule type" value="Genomic_DNA"/>
</dbReference>
<dbReference type="InterPro" id="IPR027417">
    <property type="entry name" value="P-loop_NTPase"/>
</dbReference>
<evidence type="ECO:0000256" key="4">
    <source>
        <dbReference type="ARBA" id="ARBA00022692"/>
    </source>
</evidence>
<evidence type="ECO:0000256" key="2">
    <source>
        <dbReference type="ARBA" id="ARBA00007577"/>
    </source>
</evidence>
<dbReference type="Pfam" id="PF00005">
    <property type="entry name" value="ABC_tran"/>
    <property type="match status" value="2"/>
</dbReference>
<feature type="transmembrane region" description="Helical" evidence="11">
    <location>
        <begin position="856"/>
        <end position="874"/>
    </location>
</feature>
<protein>
    <submittedName>
        <fullName evidence="14">Uncharacterized protein</fullName>
    </submittedName>
</protein>
<feature type="transmembrane region" description="Helical" evidence="11">
    <location>
        <begin position="735"/>
        <end position="757"/>
    </location>
</feature>
<evidence type="ECO:0000259" key="12">
    <source>
        <dbReference type="PROSITE" id="PS50893"/>
    </source>
</evidence>
<dbReference type="GO" id="GO:0015421">
    <property type="term" value="F:ABC-type oligopeptide transporter activity"/>
    <property type="evidence" value="ECO:0007669"/>
    <property type="project" value="TreeGrafter"/>
</dbReference>
<proteinExistence type="inferred from homology"/>
<evidence type="ECO:0000256" key="5">
    <source>
        <dbReference type="ARBA" id="ARBA00022737"/>
    </source>
</evidence>
<dbReference type="Gene3D" id="3.40.50.300">
    <property type="entry name" value="P-loop containing nucleotide triphosphate hydrolases"/>
    <property type="match status" value="2"/>
</dbReference>
<dbReference type="CDD" id="cd18577">
    <property type="entry name" value="ABC_6TM_Pgp_ABCB1_D1_like"/>
    <property type="match status" value="1"/>
</dbReference>
<evidence type="ECO:0000256" key="10">
    <source>
        <dbReference type="ARBA" id="ARBA00023180"/>
    </source>
</evidence>
<dbReference type="GO" id="GO:0005743">
    <property type="term" value="C:mitochondrial inner membrane"/>
    <property type="evidence" value="ECO:0007669"/>
    <property type="project" value="TreeGrafter"/>
</dbReference>
<dbReference type="RefSeq" id="XP_014148397.1">
    <property type="nucleotide sequence ID" value="XM_014292922.1"/>
</dbReference>
<keyword evidence="6" id="KW-0547">Nucleotide-binding</keyword>
<dbReference type="InterPro" id="IPR003439">
    <property type="entry name" value="ABC_transporter-like_ATP-bd"/>
</dbReference>
<dbReference type="PROSITE" id="PS50929">
    <property type="entry name" value="ABC_TM1F"/>
    <property type="match status" value="2"/>
</dbReference>
<dbReference type="InterPro" id="IPR017871">
    <property type="entry name" value="ABC_transporter-like_CS"/>
</dbReference>
<evidence type="ECO:0000313" key="14">
    <source>
        <dbReference type="EMBL" id="KNC74495.1"/>
    </source>
</evidence>
<feature type="domain" description="ABC transmembrane type-1" evidence="13">
    <location>
        <begin position="86"/>
        <end position="364"/>
    </location>
</feature>
<keyword evidence="15" id="KW-1185">Reference proteome</keyword>
<comment type="similarity">
    <text evidence="2">Belongs to the ABC transporter superfamily. ABCB family. Multidrug resistance exporter (TC 3.A.1.201) subfamily.</text>
</comment>
<feature type="transmembrane region" description="Helical" evidence="11">
    <location>
        <begin position="777"/>
        <end position="795"/>
    </location>
</feature>
<keyword evidence="9 11" id="KW-0472">Membrane</keyword>
<keyword evidence="3" id="KW-0813">Transport</keyword>
<evidence type="ECO:0000256" key="11">
    <source>
        <dbReference type="SAM" id="Phobius"/>
    </source>
</evidence>
<feature type="domain" description="ABC transporter" evidence="12">
    <location>
        <begin position="1061"/>
        <end position="1296"/>
    </location>
</feature>
<feature type="transmembrane region" description="Helical" evidence="11">
    <location>
        <begin position="307"/>
        <end position="332"/>
    </location>
</feature>
<dbReference type="STRING" id="667725.A0A0L0FCK5"/>
<evidence type="ECO:0000259" key="13">
    <source>
        <dbReference type="PROSITE" id="PS50929"/>
    </source>
</evidence>
<evidence type="ECO:0000256" key="1">
    <source>
        <dbReference type="ARBA" id="ARBA00004651"/>
    </source>
</evidence>
<dbReference type="InterPro" id="IPR039421">
    <property type="entry name" value="Type_1_exporter"/>
</dbReference>
<dbReference type="PROSITE" id="PS50893">
    <property type="entry name" value="ABC_TRANSPORTER_2"/>
    <property type="match status" value="2"/>
</dbReference>